<dbReference type="InterPro" id="IPR029526">
    <property type="entry name" value="PGBD"/>
</dbReference>
<dbReference type="InParanoid" id="A0A1X7T4L2"/>
<dbReference type="STRING" id="400682.A0A1X7T4L2"/>
<feature type="domain" description="PiggyBac transposable element-derived protein" evidence="1">
    <location>
        <begin position="2"/>
        <end position="309"/>
    </location>
</feature>
<reference evidence="2" key="2">
    <citation type="submission" date="2017-05" db="UniProtKB">
        <authorList>
            <consortium name="EnsemblMetazoa"/>
        </authorList>
    </citation>
    <scope>IDENTIFICATION</scope>
</reference>
<dbReference type="PANTHER" id="PTHR46599:SF3">
    <property type="entry name" value="PIGGYBAC TRANSPOSABLE ELEMENT-DERIVED PROTEIN 4"/>
    <property type="match status" value="1"/>
</dbReference>
<dbReference type="AlphaFoldDB" id="A0A1X7T4L2"/>
<organism evidence="2">
    <name type="scientific">Amphimedon queenslandica</name>
    <name type="common">Sponge</name>
    <dbReference type="NCBI Taxonomy" id="400682"/>
    <lineage>
        <taxon>Eukaryota</taxon>
        <taxon>Metazoa</taxon>
        <taxon>Porifera</taxon>
        <taxon>Demospongiae</taxon>
        <taxon>Heteroscleromorpha</taxon>
        <taxon>Haplosclerida</taxon>
        <taxon>Niphatidae</taxon>
        <taxon>Amphimedon</taxon>
    </lineage>
</organism>
<evidence type="ECO:0000313" key="3">
    <source>
        <dbReference type="Proteomes" id="UP000007879"/>
    </source>
</evidence>
<dbReference type="Pfam" id="PF13843">
    <property type="entry name" value="DDE_Tnp_1_7"/>
    <property type="match status" value="1"/>
</dbReference>
<evidence type="ECO:0000259" key="1">
    <source>
        <dbReference type="Pfam" id="PF13843"/>
    </source>
</evidence>
<dbReference type="eggNOG" id="ENOG502S2W5">
    <property type="taxonomic scope" value="Eukaryota"/>
</dbReference>
<dbReference type="PANTHER" id="PTHR46599">
    <property type="entry name" value="PIGGYBAC TRANSPOSABLE ELEMENT-DERIVED PROTEIN 4"/>
    <property type="match status" value="1"/>
</dbReference>
<accession>A0A1X7T4L2</accession>
<dbReference type="OrthoDB" id="118105at2759"/>
<dbReference type="EnsemblMetazoa" id="Aqu2.1.09316_001">
    <property type="protein sequence ID" value="Aqu2.1.09316_001"/>
    <property type="gene ID" value="Aqu2.1.09316"/>
</dbReference>
<dbReference type="EnsemblMetazoa" id="XM_011409956.1">
    <property type="protein sequence ID" value="XP_011408258.1"/>
    <property type="gene ID" value="LOC100639083"/>
</dbReference>
<protein>
    <recommendedName>
        <fullName evidence="1">PiggyBac transposable element-derived protein domain-containing protein</fullName>
    </recommendedName>
</protein>
<gene>
    <name evidence="2" type="primary">100639083</name>
</gene>
<dbReference type="Proteomes" id="UP000007879">
    <property type="component" value="Unassembled WGS sequence"/>
</dbReference>
<keyword evidence="3" id="KW-1185">Reference proteome</keyword>
<proteinExistence type="predicted"/>
<sequence length="310" mass="35887">MTTEELFRFIGALILLGIHGVQNHRFAWSITKAQYMIRLSELLSCERFELIGTFLHLVTPEEEESLSGSKLKKILPIHNYIKAKCSDLYQPCRSLSIDERMVKSKARTQFRQYIRNKPTKWGFKYWVLADVTGYTVDFDLYIGKGGTVSSNGLAYDVVMKLLQPYWFQGYEVFFDNFYTSPILLQDLVSYEVVATGTLNVTRKEVPREVSAMKQYVEKCTRGVGYYYRQPNSNITYCCWHDTKTVTLASTAYPGHTENTVSRRVKDPHTNRSITTEVPCPLMLYQYNQKMGGVDKSDQFISYHKVLRKTV</sequence>
<evidence type="ECO:0000313" key="2">
    <source>
        <dbReference type="EnsemblMetazoa" id="Aqu2.1.09316_001"/>
    </source>
</evidence>
<dbReference type="KEGG" id="aqu:100639083"/>
<name>A0A1X7T4L2_AMPQE</name>
<reference evidence="3" key="1">
    <citation type="journal article" date="2010" name="Nature">
        <title>The Amphimedon queenslandica genome and the evolution of animal complexity.</title>
        <authorList>
            <person name="Srivastava M."/>
            <person name="Simakov O."/>
            <person name="Chapman J."/>
            <person name="Fahey B."/>
            <person name="Gauthier M.E."/>
            <person name="Mitros T."/>
            <person name="Richards G.S."/>
            <person name="Conaco C."/>
            <person name="Dacre M."/>
            <person name="Hellsten U."/>
            <person name="Larroux C."/>
            <person name="Putnam N.H."/>
            <person name="Stanke M."/>
            <person name="Adamska M."/>
            <person name="Darling A."/>
            <person name="Degnan S.M."/>
            <person name="Oakley T.H."/>
            <person name="Plachetzki D.C."/>
            <person name="Zhai Y."/>
            <person name="Adamski M."/>
            <person name="Calcino A."/>
            <person name="Cummins S.F."/>
            <person name="Goodstein D.M."/>
            <person name="Harris C."/>
            <person name="Jackson D.J."/>
            <person name="Leys S.P."/>
            <person name="Shu S."/>
            <person name="Woodcroft B.J."/>
            <person name="Vervoort M."/>
            <person name="Kosik K.S."/>
            <person name="Manning G."/>
            <person name="Degnan B.M."/>
            <person name="Rokhsar D.S."/>
        </authorList>
    </citation>
    <scope>NUCLEOTIDE SEQUENCE [LARGE SCALE GENOMIC DNA]</scope>
</reference>